<reference evidence="2 3" key="1">
    <citation type="submission" date="2016-11" db="EMBL/GenBank/DDBJ databases">
        <authorList>
            <person name="Jaros S."/>
            <person name="Januszkiewicz K."/>
            <person name="Wedrychowicz H."/>
        </authorList>
    </citation>
    <scope>NUCLEOTIDE SEQUENCE [LARGE SCALE GENOMIC DNA]</scope>
    <source>
        <strain evidence="2 3">DSM 44523</strain>
    </source>
</reference>
<sequence>MGTRSWSFPCCVHTALLASIRLAGYGQFSGITPNTKVVLMPLSMTAHLENLGPLAGSAPYRRTSRGLVQPDGSAIHRSARRERARLRQYFDALPTAHRDRVRALADALPAIDPRCRISVQVPARFEAGYLRQFLDVYANQRALDRTPLPPRFFDVLVVNNRLAGERPDDSAAVFAEFRAAAGERADDFHFVDVELDVDEPYPLTLVRRLGADITIARLLARENYPEPVYFALEDADTVWLDPRQLAIQVAVLDARPELDGVRGQQDRCPWVMCENDLLVALRRSWNFTEAYLARESLRPHRNPRYDFTWNRVVTSGWNSAVSAEAFAVMGGYTPDRRLGEDVDIGERLSCVRGGWRGDEFVPEVGTIGPLRTRAEGSPRRWLLRVAADVDPYNRKNGYENFFSRTVTDQIRSPDYSGLLAAAWFSARLSPANAHLFEDALSRDFEFTLKVRGNRTDAEDQWRWVCHALGLHPADWRITGDRVRLLSLDRLAEALNGFRARNRGRPAEIGKPARPVGRVPAPRPRPEAQSEEESDHANACC</sequence>
<evidence type="ECO:0000313" key="2">
    <source>
        <dbReference type="EMBL" id="SHF58762.1"/>
    </source>
</evidence>
<dbReference type="AlphaFoldDB" id="A0A1M5CWD8"/>
<proteinExistence type="predicted"/>
<organism evidence="2 3">
    <name type="scientific">Streptoalloteichus hindustanus</name>
    <dbReference type="NCBI Taxonomy" id="2017"/>
    <lineage>
        <taxon>Bacteria</taxon>
        <taxon>Bacillati</taxon>
        <taxon>Actinomycetota</taxon>
        <taxon>Actinomycetes</taxon>
        <taxon>Pseudonocardiales</taxon>
        <taxon>Pseudonocardiaceae</taxon>
        <taxon>Streptoalloteichus</taxon>
    </lineage>
</organism>
<evidence type="ECO:0000313" key="3">
    <source>
        <dbReference type="Proteomes" id="UP000184501"/>
    </source>
</evidence>
<feature type="region of interest" description="Disordered" evidence="1">
    <location>
        <begin position="502"/>
        <end position="540"/>
    </location>
</feature>
<dbReference type="Proteomes" id="UP000184501">
    <property type="component" value="Unassembled WGS sequence"/>
</dbReference>
<evidence type="ECO:0000256" key="1">
    <source>
        <dbReference type="SAM" id="MobiDB-lite"/>
    </source>
</evidence>
<protein>
    <submittedName>
        <fullName evidence="2">Uncharacterized protein</fullName>
    </submittedName>
</protein>
<dbReference type="InterPro" id="IPR029044">
    <property type="entry name" value="Nucleotide-diphossugar_trans"/>
</dbReference>
<dbReference type="EMBL" id="FQVN01000004">
    <property type="protein sequence ID" value="SHF58762.1"/>
    <property type="molecule type" value="Genomic_DNA"/>
</dbReference>
<dbReference type="SUPFAM" id="SSF53448">
    <property type="entry name" value="Nucleotide-diphospho-sugar transferases"/>
    <property type="match status" value="1"/>
</dbReference>
<dbReference type="Gene3D" id="3.90.550.10">
    <property type="entry name" value="Spore Coat Polysaccharide Biosynthesis Protein SpsA, Chain A"/>
    <property type="match status" value="1"/>
</dbReference>
<keyword evidence="3" id="KW-1185">Reference proteome</keyword>
<name>A0A1M5CWD8_STRHI</name>
<accession>A0A1M5CWD8</accession>
<gene>
    <name evidence="2" type="ORF">SAMN05444320_104188</name>
</gene>